<dbReference type="Proteomes" id="UP001159364">
    <property type="component" value="Linkage Group LG11"/>
</dbReference>
<evidence type="ECO:0000259" key="3">
    <source>
        <dbReference type="Pfam" id="PF14228"/>
    </source>
</evidence>
<dbReference type="InterPro" id="IPR029473">
    <property type="entry name" value="MOR2-PAG1_mid"/>
</dbReference>
<feature type="domain" description="Cell morphogenesis central region" evidence="3">
    <location>
        <begin position="621"/>
        <end position="1723"/>
    </location>
</feature>
<feature type="domain" description="Cell morphogenesis protein N-terminal" evidence="1">
    <location>
        <begin position="444"/>
        <end position="585"/>
    </location>
</feature>
<dbReference type="InterPro" id="IPR016024">
    <property type="entry name" value="ARM-type_fold"/>
</dbReference>
<comment type="caution">
    <text evidence="4">The sequence shown here is derived from an EMBL/GenBank/DDBJ whole genome shotgun (WGS) entry which is preliminary data.</text>
</comment>
<accession>A0AAV8SI11</accession>
<dbReference type="InterPro" id="IPR025614">
    <property type="entry name" value="Cell_morpho_N"/>
</dbReference>
<dbReference type="PANTHER" id="PTHR12295:SF30">
    <property type="entry name" value="PROTEIN FURRY"/>
    <property type="match status" value="1"/>
</dbReference>
<evidence type="ECO:0000313" key="5">
    <source>
        <dbReference type="Proteomes" id="UP001159364"/>
    </source>
</evidence>
<evidence type="ECO:0008006" key="6">
    <source>
        <dbReference type="Google" id="ProtNLM"/>
    </source>
</evidence>
<dbReference type="Pfam" id="PF14222">
    <property type="entry name" value="MOR2-PAG1_N"/>
    <property type="match status" value="2"/>
</dbReference>
<dbReference type="GO" id="GO:0005938">
    <property type="term" value="C:cell cortex"/>
    <property type="evidence" value="ECO:0007669"/>
    <property type="project" value="TreeGrafter"/>
</dbReference>
<dbReference type="SUPFAM" id="SSF48371">
    <property type="entry name" value="ARM repeat"/>
    <property type="match status" value="2"/>
</dbReference>
<keyword evidence="5" id="KW-1185">Reference proteome</keyword>
<reference evidence="4 5" key="1">
    <citation type="submission" date="2021-09" db="EMBL/GenBank/DDBJ databases">
        <title>Genomic insights and catalytic innovation underlie evolution of tropane alkaloids biosynthesis.</title>
        <authorList>
            <person name="Wang Y.-J."/>
            <person name="Tian T."/>
            <person name="Huang J.-P."/>
            <person name="Huang S.-X."/>
        </authorList>
    </citation>
    <scope>NUCLEOTIDE SEQUENCE [LARGE SCALE GENOMIC DNA]</scope>
    <source>
        <strain evidence="4">KIB-2018</strain>
        <tissue evidence="4">Leaf</tissue>
    </source>
</reference>
<dbReference type="GO" id="GO:0030427">
    <property type="term" value="C:site of polarized growth"/>
    <property type="evidence" value="ECO:0007669"/>
    <property type="project" value="TreeGrafter"/>
</dbReference>
<evidence type="ECO:0000313" key="4">
    <source>
        <dbReference type="EMBL" id="KAJ8751896.1"/>
    </source>
</evidence>
<sequence>MKTGSAAKLIVDALLQRFLPLARRRIETAQAQDGQYLRPSDPAYEQVLDSLAMVARHTPGPLLEALLNWRESESPKGVNDASTFQRKLAVECIFCSACIRFVECCPQEGLTEELWSGLENFVFDWLINADRVVSQVDYPSLVDLRGLLLDLVAQLLGALSRIRFSSVTERFFMELNSRRIDTSIARSETLNIINGMRYLKLGVKTKGGLNASASFMAKANPLNRAPHKRKSELHHALCNMLSNILAPLADGGKSQWPPSGVDNALFLWYEAVGRIRGQLMYWMDKQSKHIAVGYPLVTLLLCLGDPLIFHSTLSPHMEQLYKLLREKTHRFMALDCLHRVLRFYLSVHAASQPQNRIWDYLDSVTSQLLTVLRKGMITQDGQHDKLVEFCVTIAEHNLDFAMNHMILELLKQDSPSDAKVIGLCGLLAIVMSPSSEHVGLEIVKWHEIGHYAPKVKAAIESILRSCHRTYYQALLTSSKTTIDSVTKEKSQGYLFRSVLKCIPYLIEEVGRSDKITEIIPQHGISIDPGVREEAVQVLNRIVRYLPHRRFAVIRGMANFVLRLSDEFPLLIQASLVRLLELMRFWRACLIDDRLESNVQAKDETQQSEGFRKSSFPHSEVIEFHALEIDAVGLIFLSSVDCQIRHTALELLRCVRALRNDIRDLTLHKQRYCNLRIEAEPIFVIDVLEEHGDDIVQRCYLESGRPFDLRRESDAILRDVTLQSIVFESPDKNRWVRCLSELVKHAAELCPSSVQEAKVEVVQRLTHITPVELGGKAHQSQDAENKVDQWLMYAMFACSCPPDSRESGGLAAAKELYHLIFPSLKSGTEANMHAATMALGHSHLEACEIMFSELSSFVDEVSFETEGKPKWKSQKSRREELRVHIANIYRTVAESIWPGMLCRKPVFRLHYLRFIDETIKHMYSMPPENFQEMQPLRYALASVLRSLAPEFVDSKSEKFDVRTRKRLFDLLLSWSDDAGGTWGLDGVSDYRREVERYKASQHNRSKDSIDKISFDKELNEQIEAIQWASMNAMASVLYGPCFDDNARKMSGRAISWINSLFYDPAPRAPFGYSLSTPSYCKYTGEGGRGAPGRDRQRAVHHRISLAKLALKNLLLTNLDLFPACIDQCYYSDPAIADGYFSVLAEVYMRQEIPECEIQRLLSLILYKVVGPNRQIRDDALQMLETLSVREWADDGPEGYRASVVGNLPDSYQQFQYKLSCKLARDHPELSQLLCEEIMQRQLDAVDIIAQHQVLTCMAPWIENLNLWKLEDSGWSERLLKSLYYVTWRHGDQFPDEIEKLWSTIASKSRNISPVLDFLIMKGIEDCDSNASAEISGAFATYFSVAKRVSLYLARICPQRTIDHLVYQLAQRMLEDSIEPVGPSASKGDPNANFILEFSQGPAVPHIASVADTQPQMSPLLVRGSLEGSLRNASGSLSWRTAGVAGRSVPGPLNPMPSELIGQLLPALVNMPGPLMGVRSSTGSLRSRHVSRDSVDYLIDTPNCGDDGLHPGVGAHGVNAKELQSALQGHQQHSLTHADIALILLAEIAYENDEDFREHLPLLFHVTFVSMDSSEDIVLEHCQHLLVNLLYSLAGRHLELYGVENSDGENKQQVVSLIKYVQSKRGSMMWENEDPTVVRTELPSAALLSALVQSMVDAIFFQGDLRETWGGVALKWAMECTSRHLACRSHQIYRALRPSVSTDTCVSLLRCLHRCLGNPVPPVLGFIMEILLTLQVMADNMEPEKVILYPQLFWGCIAMMHTDFVHVYCQVLELFLRVIDCLSFRDRTTENVLLSSMPRDELHTSADIGDFRRTESLAATCSGKLPVFKGVQPLVLKGLLSTVSHDISIEVLSHITIYSCDSIFGDEETRLLMHIIGLLPWLCLQLSMDSTMVHTSQLQHQWQKACCVAKNIAVWCRAKSLDELSTVFVAYAQGEIRSIENLLGCVSPLLHHEWFPKHSALAFGHLLQLLEKGPVEYQRVILLMLKALLQHTPMDASQSPHMYAIVSQLVESTLCWEALGVLEALLHSCSSVPGCLQHEPGAYDNGVGADKKMLVPNPSFKAQSGSSLPQFVMGAGSLLTAQDSGIPSREVALQNTRLILSRVLDNCALGRRRDYRRLVPFVTSIV</sequence>
<organism evidence="4 5">
    <name type="scientific">Erythroxylum novogranatense</name>
    <dbReference type="NCBI Taxonomy" id="1862640"/>
    <lineage>
        <taxon>Eukaryota</taxon>
        <taxon>Viridiplantae</taxon>
        <taxon>Streptophyta</taxon>
        <taxon>Embryophyta</taxon>
        <taxon>Tracheophyta</taxon>
        <taxon>Spermatophyta</taxon>
        <taxon>Magnoliopsida</taxon>
        <taxon>eudicotyledons</taxon>
        <taxon>Gunneridae</taxon>
        <taxon>Pentapetalae</taxon>
        <taxon>rosids</taxon>
        <taxon>fabids</taxon>
        <taxon>Malpighiales</taxon>
        <taxon>Erythroxylaceae</taxon>
        <taxon>Erythroxylum</taxon>
    </lineage>
</organism>
<dbReference type="GO" id="GO:0000902">
    <property type="term" value="P:cell morphogenesis"/>
    <property type="evidence" value="ECO:0007669"/>
    <property type="project" value="InterPro"/>
</dbReference>
<proteinExistence type="predicted"/>
<name>A0AAV8SI11_9ROSI</name>
<dbReference type="InterPro" id="IPR039867">
    <property type="entry name" value="Furry/Tao3/Mor2"/>
</dbReference>
<gene>
    <name evidence="4" type="ORF">K2173_026109</name>
</gene>
<feature type="domain" description="Cell morphogenesis protein N-terminal" evidence="1">
    <location>
        <begin position="85"/>
        <end position="418"/>
    </location>
</feature>
<dbReference type="EMBL" id="JAIWQS010000011">
    <property type="protein sequence ID" value="KAJ8751896.1"/>
    <property type="molecule type" value="Genomic_DNA"/>
</dbReference>
<evidence type="ECO:0000259" key="1">
    <source>
        <dbReference type="Pfam" id="PF14222"/>
    </source>
</evidence>
<protein>
    <recommendedName>
        <fullName evidence="6">ARM repeat superfamily protein</fullName>
    </recommendedName>
</protein>
<dbReference type="Pfam" id="PF14228">
    <property type="entry name" value="MOR2-PAG1_mid"/>
    <property type="match status" value="1"/>
</dbReference>
<evidence type="ECO:0000259" key="2">
    <source>
        <dbReference type="Pfam" id="PF14225"/>
    </source>
</evidence>
<dbReference type="Pfam" id="PF14225">
    <property type="entry name" value="MOR2-PAG1_C"/>
    <property type="match status" value="1"/>
</dbReference>
<dbReference type="PANTHER" id="PTHR12295">
    <property type="entry name" value="FURRY-RELATED"/>
    <property type="match status" value="1"/>
</dbReference>
<feature type="domain" description="Cell morphogenesis protein C-terminal" evidence="2">
    <location>
        <begin position="1748"/>
        <end position="2026"/>
    </location>
</feature>
<dbReference type="InterPro" id="IPR025481">
    <property type="entry name" value="Cell_Morphogen_C"/>
</dbReference>